<proteinExistence type="predicted"/>
<dbReference type="InterPro" id="IPR021320">
    <property type="entry name" value="DUF2905"/>
</dbReference>
<comment type="caution">
    <text evidence="2">The sequence shown here is derived from an EMBL/GenBank/DDBJ whole genome shotgun (WGS) entry which is preliminary data.</text>
</comment>
<protein>
    <submittedName>
        <fullName evidence="2">DUF2905 domain-containing protein</fullName>
    </submittedName>
</protein>
<dbReference type="PANTHER" id="PTHR36443:SF1">
    <property type="entry name" value="BSR5223 PROTEIN"/>
    <property type="match status" value="1"/>
</dbReference>
<dbReference type="AlphaFoldDB" id="A0A2V5K562"/>
<feature type="transmembrane region" description="Helical" evidence="1">
    <location>
        <begin position="46"/>
        <end position="71"/>
    </location>
</feature>
<dbReference type="RefSeq" id="WP_110840562.1">
    <property type="nucleotide sequence ID" value="NZ_QJVJ01000005.1"/>
</dbReference>
<accession>A0A2V5K562</accession>
<dbReference type="Pfam" id="PF11146">
    <property type="entry name" value="DUF2905"/>
    <property type="match status" value="1"/>
</dbReference>
<reference evidence="2 3" key="1">
    <citation type="submission" date="2018-05" db="EMBL/GenBank/DDBJ databases">
        <title>Paenibacillus flagellatus sp. nov., isolated from selenium mineral soil.</title>
        <authorList>
            <person name="Dai X."/>
        </authorList>
    </citation>
    <scope>NUCLEOTIDE SEQUENCE [LARGE SCALE GENOMIC DNA]</scope>
    <source>
        <strain evidence="2 3">DXL2</strain>
    </source>
</reference>
<keyword evidence="1" id="KW-0812">Transmembrane</keyword>
<keyword evidence="3" id="KW-1185">Reference proteome</keyword>
<sequence length="73" mass="8008">MHIPKIMIVSGIALVAIGLVWMLVGRFVPLGKLPGDIAIEKGSFKFYFPVATCVIVSAALSLIAFVVRWFMKE</sequence>
<dbReference type="OrthoDB" id="9811610at2"/>
<keyword evidence="1" id="KW-1133">Transmembrane helix</keyword>
<dbReference type="EMBL" id="QJVJ01000005">
    <property type="protein sequence ID" value="PYI54505.1"/>
    <property type="molecule type" value="Genomic_DNA"/>
</dbReference>
<dbReference type="Proteomes" id="UP000247476">
    <property type="component" value="Unassembled WGS sequence"/>
</dbReference>
<keyword evidence="1" id="KW-0472">Membrane</keyword>
<feature type="transmembrane region" description="Helical" evidence="1">
    <location>
        <begin position="6"/>
        <end position="25"/>
    </location>
</feature>
<evidence type="ECO:0000313" key="3">
    <source>
        <dbReference type="Proteomes" id="UP000247476"/>
    </source>
</evidence>
<dbReference type="PANTHER" id="PTHR36443">
    <property type="entry name" value="BSR5223 PROTEIN"/>
    <property type="match status" value="1"/>
</dbReference>
<organism evidence="2 3">
    <name type="scientific">Paenibacillus flagellatus</name>
    <dbReference type="NCBI Taxonomy" id="2211139"/>
    <lineage>
        <taxon>Bacteria</taxon>
        <taxon>Bacillati</taxon>
        <taxon>Bacillota</taxon>
        <taxon>Bacilli</taxon>
        <taxon>Bacillales</taxon>
        <taxon>Paenibacillaceae</taxon>
        <taxon>Paenibacillus</taxon>
    </lineage>
</organism>
<evidence type="ECO:0000313" key="2">
    <source>
        <dbReference type="EMBL" id="PYI54505.1"/>
    </source>
</evidence>
<gene>
    <name evidence="2" type="ORF">DLM86_13650</name>
</gene>
<evidence type="ECO:0000256" key="1">
    <source>
        <dbReference type="SAM" id="Phobius"/>
    </source>
</evidence>
<name>A0A2V5K562_9BACL</name>